<keyword evidence="1" id="KW-1133">Transmembrane helix</keyword>
<comment type="caution">
    <text evidence="3">The sequence shown here is derived from an EMBL/GenBank/DDBJ whole genome shotgun (WGS) entry which is preliminary data.</text>
</comment>
<dbReference type="CDD" id="cd00158">
    <property type="entry name" value="RHOD"/>
    <property type="match status" value="1"/>
</dbReference>
<dbReference type="Pfam" id="PF00581">
    <property type="entry name" value="Rhodanese"/>
    <property type="match status" value="1"/>
</dbReference>
<dbReference type="Gene3D" id="3.40.250.10">
    <property type="entry name" value="Rhodanese-like domain"/>
    <property type="match status" value="1"/>
</dbReference>
<feature type="transmembrane region" description="Helical" evidence="1">
    <location>
        <begin position="6"/>
        <end position="25"/>
    </location>
</feature>
<evidence type="ECO:0000313" key="4">
    <source>
        <dbReference type="Proteomes" id="UP000477651"/>
    </source>
</evidence>
<name>A0A6L9Y8G2_9BURK</name>
<reference evidence="3 4" key="1">
    <citation type="submission" date="2020-02" db="EMBL/GenBank/DDBJ databases">
        <title>Pelistega sp. NLN82 were isolated from wild rodents of the Hainan Island.</title>
        <authorList>
            <person name="Niu N."/>
            <person name="Zhou J."/>
        </authorList>
    </citation>
    <scope>NUCLEOTIDE SEQUENCE [LARGE SCALE GENOMIC DNA]</scope>
    <source>
        <strain evidence="3 4">NLN82</strain>
    </source>
</reference>
<proteinExistence type="predicted"/>
<evidence type="ECO:0000259" key="2">
    <source>
        <dbReference type="PROSITE" id="PS50206"/>
    </source>
</evidence>
<gene>
    <name evidence="3" type="ORF">F9B74_06760</name>
</gene>
<dbReference type="PROSITE" id="PS50206">
    <property type="entry name" value="RHODANESE_3"/>
    <property type="match status" value="1"/>
</dbReference>
<feature type="domain" description="Rhodanese" evidence="2">
    <location>
        <begin position="47"/>
        <end position="134"/>
    </location>
</feature>
<accession>A0A6L9Y8G2</accession>
<dbReference type="InterPro" id="IPR050229">
    <property type="entry name" value="GlpE_sulfurtransferase"/>
</dbReference>
<dbReference type="InterPro" id="IPR001763">
    <property type="entry name" value="Rhodanese-like_dom"/>
</dbReference>
<evidence type="ECO:0000313" key="3">
    <source>
        <dbReference type="EMBL" id="NEN76024.1"/>
    </source>
</evidence>
<keyword evidence="1" id="KW-0812">Transmembrane</keyword>
<dbReference type="AlphaFoldDB" id="A0A6L9Y8G2"/>
<dbReference type="PANTHER" id="PTHR43031:SF18">
    <property type="entry name" value="RHODANESE-RELATED SULFURTRANSFERASES"/>
    <property type="match status" value="1"/>
</dbReference>
<evidence type="ECO:0000256" key="1">
    <source>
        <dbReference type="SAM" id="Phobius"/>
    </source>
</evidence>
<sequence>MDFLFYQNTIYFLIFAVISGGILLATSKRSQAGSGALSAKEAIQLSNTEHAQFIDIRSPEDFKKASIPQSKNFPKESIEDRINALPKKPLILVGEDGRTAQQTAQLLKKKNIEQVFWIQDGLAAWRSEGLPLKSSKS</sequence>
<dbReference type="SMART" id="SM00450">
    <property type="entry name" value="RHOD"/>
    <property type="match status" value="1"/>
</dbReference>
<organism evidence="3 4">
    <name type="scientific">Pelistega ratti</name>
    <dbReference type="NCBI Taxonomy" id="2652177"/>
    <lineage>
        <taxon>Bacteria</taxon>
        <taxon>Pseudomonadati</taxon>
        <taxon>Pseudomonadota</taxon>
        <taxon>Betaproteobacteria</taxon>
        <taxon>Burkholderiales</taxon>
        <taxon>Alcaligenaceae</taxon>
        <taxon>Pelistega</taxon>
    </lineage>
</organism>
<dbReference type="SUPFAM" id="SSF52821">
    <property type="entry name" value="Rhodanese/Cell cycle control phosphatase"/>
    <property type="match status" value="1"/>
</dbReference>
<keyword evidence="1" id="KW-0472">Membrane</keyword>
<keyword evidence="4" id="KW-1185">Reference proteome</keyword>
<protein>
    <submittedName>
        <fullName evidence="3">Rhodanese-like domain-containing protein</fullName>
    </submittedName>
</protein>
<dbReference type="Proteomes" id="UP000477651">
    <property type="component" value="Unassembled WGS sequence"/>
</dbReference>
<dbReference type="PANTHER" id="PTHR43031">
    <property type="entry name" value="FAD-DEPENDENT OXIDOREDUCTASE"/>
    <property type="match status" value="1"/>
</dbReference>
<dbReference type="RefSeq" id="WP_159991719.1">
    <property type="nucleotide sequence ID" value="NZ_CP047165.1"/>
</dbReference>
<dbReference type="InterPro" id="IPR036873">
    <property type="entry name" value="Rhodanese-like_dom_sf"/>
</dbReference>
<dbReference type="EMBL" id="JAAGYR010000012">
    <property type="protein sequence ID" value="NEN76024.1"/>
    <property type="molecule type" value="Genomic_DNA"/>
</dbReference>